<sequence>MDGVKRFVKTETFSRNRILFCAFVARITLVLYAHIHDYMFKVNFTDIDYSVFSDAAKHVSNGGSPFDRDTYRYTPALAWILLPVVQFPDFGKILFCIFDIIVAVLYFKIMDYELLKNPSKNSDDIKNRQTFNVAVFWLANPLTAIISARGNAESIVSAIVLLNLLLLQRGYYKTSALVHGALAIQFKIYPLIYLPSVYLYLSDFHQNRSLQSLIFNRRGIIYGLITIFSFGLVVLGFYQIYGQIFLDEYLIYHVKRRDIKHNFSAYFFILYLFENNELMSKIIGFLAFVPQVAVIFIYAFRYFEDLPFCWLMTTFAFVAFNKVCTSQYFVWYLVLLPLCLTSIQLPNHRALLLTLSWIASQALWLLFAYLFEFRGWNTFVQMFLASLVFLLVNCWILYEFGKSYRNSEAQKQNEQKKND</sequence>
<proteinExistence type="inferred from homology"/>
<evidence type="ECO:0000256" key="13">
    <source>
        <dbReference type="RuleBase" id="RU365064"/>
    </source>
</evidence>
<evidence type="ECO:0000313" key="14">
    <source>
        <dbReference type="EMBL" id="CAI5440817.1"/>
    </source>
</evidence>
<keyword evidence="15" id="KW-1185">Reference proteome</keyword>
<evidence type="ECO:0000256" key="6">
    <source>
        <dbReference type="ARBA" id="ARBA00022679"/>
    </source>
</evidence>
<evidence type="ECO:0000256" key="11">
    <source>
        <dbReference type="ARBA" id="ARBA00093408"/>
    </source>
</evidence>
<dbReference type="OrthoDB" id="1741594at2759"/>
<evidence type="ECO:0000256" key="1">
    <source>
        <dbReference type="ARBA" id="ARBA00004477"/>
    </source>
</evidence>
<accession>A0A9P1ICP9</accession>
<dbReference type="GO" id="GO:1990529">
    <property type="term" value="C:glycosylphosphatidylinositol-mannosyltransferase I complex"/>
    <property type="evidence" value="ECO:0007669"/>
    <property type="project" value="TreeGrafter"/>
</dbReference>
<gene>
    <name evidence="14" type="ORF">CAMP_LOCUS3454</name>
</gene>
<evidence type="ECO:0000313" key="15">
    <source>
        <dbReference type="Proteomes" id="UP001152747"/>
    </source>
</evidence>
<feature type="transmembrane region" description="Helical" evidence="13">
    <location>
        <begin position="376"/>
        <end position="398"/>
    </location>
</feature>
<evidence type="ECO:0000256" key="9">
    <source>
        <dbReference type="ARBA" id="ARBA00022989"/>
    </source>
</evidence>
<evidence type="ECO:0000256" key="12">
    <source>
        <dbReference type="ARBA" id="ARBA00093608"/>
    </source>
</evidence>
<keyword evidence="6 13" id="KW-0808">Transferase</keyword>
<evidence type="ECO:0000256" key="8">
    <source>
        <dbReference type="ARBA" id="ARBA00022824"/>
    </source>
</evidence>
<feature type="transmembrane region" description="Helical" evidence="13">
    <location>
        <begin position="184"/>
        <end position="201"/>
    </location>
</feature>
<evidence type="ECO:0000256" key="3">
    <source>
        <dbReference type="ARBA" id="ARBA00011071"/>
    </source>
</evidence>
<evidence type="ECO:0000256" key="4">
    <source>
        <dbReference type="ARBA" id="ARBA00022502"/>
    </source>
</evidence>
<dbReference type="InterPro" id="IPR007704">
    <property type="entry name" value="PIG-M"/>
</dbReference>
<feature type="transmembrane region" description="Helical" evidence="13">
    <location>
        <begin position="18"/>
        <end position="35"/>
    </location>
</feature>
<keyword evidence="5 13" id="KW-0328">Glycosyltransferase</keyword>
<comment type="function">
    <text evidence="11 13">Catalytic subunit of the glycosylphosphatidylinositol-mannosyltransferase I complex which catalyzes the transfer of the first mannose, via an alpha-1,4 bond from a dolichol-phosphate-mannose (Dol-P-Man) to the glucosaminyl acyl phosphatidylinositol (GlcN-(acyl)PI) intermediate to generate alpha-D-Man-(1-&gt;4)-alpha-D-GlcN-(1-&gt;6)-(1-radyl,2-acyl-sn-glycero-3-phospho)-2-acyl-inositol and participates in the sixth step of the glycosylphosphatidylinositol-anchor biosynthesis.</text>
</comment>
<feature type="transmembrane region" description="Helical" evidence="13">
    <location>
        <begin position="282"/>
        <end position="303"/>
    </location>
</feature>
<keyword evidence="7 13" id="KW-0812">Transmembrane</keyword>
<keyword evidence="4 13" id="KW-0337">GPI-anchor biosynthesis</keyword>
<feature type="transmembrane region" description="Helical" evidence="13">
    <location>
        <begin position="221"/>
        <end position="241"/>
    </location>
</feature>
<dbReference type="GO" id="GO:0004376">
    <property type="term" value="F:GPI mannosyltransferase activity"/>
    <property type="evidence" value="ECO:0007669"/>
    <property type="project" value="InterPro"/>
</dbReference>
<dbReference type="PANTHER" id="PTHR12886">
    <property type="entry name" value="PIG-M MANNOSYLTRANSFERASE"/>
    <property type="match status" value="1"/>
</dbReference>
<comment type="subcellular location">
    <subcellularLocation>
        <location evidence="1 13">Endoplasmic reticulum membrane</location>
        <topology evidence="1 13">Multi-pass membrane protein</topology>
    </subcellularLocation>
</comment>
<dbReference type="GO" id="GO:0005789">
    <property type="term" value="C:endoplasmic reticulum membrane"/>
    <property type="evidence" value="ECO:0007669"/>
    <property type="project" value="UniProtKB-SubCell"/>
</dbReference>
<comment type="caution">
    <text evidence="14">The sequence shown here is derived from an EMBL/GenBank/DDBJ whole genome shotgun (WGS) entry which is preliminary data.</text>
</comment>
<feature type="transmembrane region" description="Helical" evidence="13">
    <location>
        <begin position="315"/>
        <end position="338"/>
    </location>
</feature>
<keyword evidence="10 13" id="KW-0472">Membrane</keyword>
<organism evidence="14 15">
    <name type="scientific">Caenorhabditis angaria</name>
    <dbReference type="NCBI Taxonomy" id="860376"/>
    <lineage>
        <taxon>Eukaryota</taxon>
        <taxon>Metazoa</taxon>
        <taxon>Ecdysozoa</taxon>
        <taxon>Nematoda</taxon>
        <taxon>Chromadorea</taxon>
        <taxon>Rhabditida</taxon>
        <taxon>Rhabditina</taxon>
        <taxon>Rhabditomorpha</taxon>
        <taxon>Rhabditoidea</taxon>
        <taxon>Rhabditidae</taxon>
        <taxon>Peloderinae</taxon>
        <taxon>Caenorhabditis</taxon>
    </lineage>
</organism>
<dbReference type="PANTHER" id="PTHR12886:SF0">
    <property type="entry name" value="GPI MANNOSYLTRANSFERASE 1"/>
    <property type="match status" value="1"/>
</dbReference>
<feature type="transmembrane region" description="Helical" evidence="13">
    <location>
        <begin position="350"/>
        <end position="370"/>
    </location>
</feature>
<dbReference type="GO" id="GO:0006506">
    <property type="term" value="P:GPI anchor biosynthetic process"/>
    <property type="evidence" value="ECO:0007669"/>
    <property type="project" value="UniProtKB-KW"/>
</dbReference>
<evidence type="ECO:0000256" key="2">
    <source>
        <dbReference type="ARBA" id="ARBA00004687"/>
    </source>
</evidence>
<dbReference type="Proteomes" id="UP001152747">
    <property type="component" value="Unassembled WGS sequence"/>
</dbReference>
<comment type="pathway">
    <text evidence="2 13">Glycolipid biosynthesis; glycosylphosphatidylinositol-anchor biosynthesis.</text>
</comment>
<evidence type="ECO:0000256" key="7">
    <source>
        <dbReference type="ARBA" id="ARBA00022692"/>
    </source>
</evidence>
<feature type="transmembrane region" description="Helical" evidence="13">
    <location>
        <begin position="90"/>
        <end position="109"/>
    </location>
</feature>
<keyword evidence="9 13" id="KW-1133">Transmembrane helix</keyword>
<keyword evidence="8 13" id="KW-0256">Endoplasmic reticulum</keyword>
<reference evidence="14" key="1">
    <citation type="submission" date="2022-11" db="EMBL/GenBank/DDBJ databases">
        <authorList>
            <person name="Kikuchi T."/>
        </authorList>
    </citation>
    <scope>NUCLEOTIDE SEQUENCE</scope>
    <source>
        <strain evidence="14">PS1010</strain>
    </source>
</reference>
<dbReference type="AlphaFoldDB" id="A0A9P1ICP9"/>
<evidence type="ECO:0000256" key="5">
    <source>
        <dbReference type="ARBA" id="ARBA00022676"/>
    </source>
</evidence>
<dbReference type="EMBL" id="CANHGI010000002">
    <property type="protein sequence ID" value="CAI5440817.1"/>
    <property type="molecule type" value="Genomic_DNA"/>
</dbReference>
<name>A0A9P1ICP9_9PELO</name>
<protein>
    <recommendedName>
        <fullName evidence="12 13">GPI alpha-1,4-mannosyltransferase I, catalytic subunit</fullName>
        <ecNumber evidence="13">2.4.1.-</ecNumber>
    </recommendedName>
    <alternativeName>
        <fullName evidence="13">GPI mannosyltransferase I</fullName>
    </alternativeName>
</protein>
<evidence type="ECO:0000256" key="10">
    <source>
        <dbReference type="ARBA" id="ARBA00023136"/>
    </source>
</evidence>
<dbReference type="GO" id="GO:0051751">
    <property type="term" value="F:alpha-1,4-mannosyltransferase activity"/>
    <property type="evidence" value="ECO:0007669"/>
    <property type="project" value="InterPro"/>
</dbReference>
<comment type="similarity">
    <text evidence="3 13">Belongs to the PIGM family.</text>
</comment>
<dbReference type="EC" id="2.4.1.-" evidence="13"/>
<dbReference type="Pfam" id="PF05007">
    <property type="entry name" value="Mannosyl_trans"/>
    <property type="match status" value="1"/>
</dbReference>